<dbReference type="OrthoDB" id="3042548at2759"/>
<dbReference type="OMA" id="WDYNLEL"/>
<keyword evidence="3" id="KW-1185">Reference proteome</keyword>
<evidence type="ECO:0000313" key="2">
    <source>
        <dbReference type="EMBL" id="EAU87603.1"/>
    </source>
</evidence>
<accession>A8NJD5</accession>
<feature type="region of interest" description="Disordered" evidence="1">
    <location>
        <begin position="159"/>
        <end position="181"/>
    </location>
</feature>
<feature type="region of interest" description="Disordered" evidence="1">
    <location>
        <begin position="82"/>
        <end position="139"/>
    </location>
</feature>
<sequence>MSIVTNIPVPMIPVLDERLVCPTDGAKDHRSKIEIYNELLESLFHRELELSKLKESLLDMRTEIIEEAPTLDTNGAALAVSGPATELEAEGLSESAEESDGTGSGVVSSASDSEVKASVRGGGKRKRGSKGKYKGKGRERVRISGEELGALWDYEVSPSKRQRVRRVSNAGESDVEGEDAL</sequence>
<dbReference type="InParanoid" id="A8NJD5"/>
<gene>
    <name evidence="2" type="ORF">CC1G_09700</name>
</gene>
<proteinExistence type="predicted"/>
<organism evidence="2 3">
    <name type="scientific">Coprinopsis cinerea (strain Okayama-7 / 130 / ATCC MYA-4618 / FGSC 9003)</name>
    <name type="common">Inky cap fungus</name>
    <name type="synonym">Hormographiella aspergillata</name>
    <dbReference type="NCBI Taxonomy" id="240176"/>
    <lineage>
        <taxon>Eukaryota</taxon>
        <taxon>Fungi</taxon>
        <taxon>Dikarya</taxon>
        <taxon>Basidiomycota</taxon>
        <taxon>Agaricomycotina</taxon>
        <taxon>Agaricomycetes</taxon>
        <taxon>Agaricomycetidae</taxon>
        <taxon>Agaricales</taxon>
        <taxon>Agaricineae</taxon>
        <taxon>Psathyrellaceae</taxon>
        <taxon>Coprinopsis</taxon>
    </lineage>
</organism>
<comment type="caution">
    <text evidence="2">The sequence shown here is derived from an EMBL/GenBank/DDBJ whole genome shotgun (WGS) entry which is preliminary data.</text>
</comment>
<dbReference type="VEuPathDB" id="FungiDB:CC1G_09700"/>
<evidence type="ECO:0000256" key="1">
    <source>
        <dbReference type="SAM" id="MobiDB-lite"/>
    </source>
</evidence>
<feature type="compositionally biased region" description="Basic residues" evidence="1">
    <location>
        <begin position="122"/>
        <end position="135"/>
    </location>
</feature>
<evidence type="ECO:0000313" key="3">
    <source>
        <dbReference type="Proteomes" id="UP000001861"/>
    </source>
</evidence>
<reference evidence="2 3" key="1">
    <citation type="journal article" date="2010" name="Proc. Natl. Acad. Sci. U.S.A.">
        <title>Insights into evolution of multicellular fungi from the assembled chromosomes of the mushroom Coprinopsis cinerea (Coprinus cinereus).</title>
        <authorList>
            <person name="Stajich J.E."/>
            <person name="Wilke S.K."/>
            <person name="Ahren D."/>
            <person name="Au C.H."/>
            <person name="Birren B.W."/>
            <person name="Borodovsky M."/>
            <person name="Burns C."/>
            <person name="Canback B."/>
            <person name="Casselton L.A."/>
            <person name="Cheng C.K."/>
            <person name="Deng J."/>
            <person name="Dietrich F.S."/>
            <person name="Fargo D.C."/>
            <person name="Farman M.L."/>
            <person name="Gathman A.C."/>
            <person name="Goldberg J."/>
            <person name="Guigo R."/>
            <person name="Hoegger P.J."/>
            <person name="Hooker J.B."/>
            <person name="Huggins A."/>
            <person name="James T.Y."/>
            <person name="Kamada T."/>
            <person name="Kilaru S."/>
            <person name="Kodira C."/>
            <person name="Kues U."/>
            <person name="Kupfer D."/>
            <person name="Kwan H.S."/>
            <person name="Lomsadze A."/>
            <person name="Li W."/>
            <person name="Lilly W.W."/>
            <person name="Ma L.J."/>
            <person name="Mackey A.J."/>
            <person name="Manning G."/>
            <person name="Martin F."/>
            <person name="Muraguchi H."/>
            <person name="Natvig D.O."/>
            <person name="Palmerini H."/>
            <person name="Ramesh M.A."/>
            <person name="Rehmeyer C.J."/>
            <person name="Roe B.A."/>
            <person name="Shenoy N."/>
            <person name="Stanke M."/>
            <person name="Ter-Hovhannisyan V."/>
            <person name="Tunlid A."/>
            <person name="Velagapudi R."/>
            <person name="Vision T.J."/>
            <person name="Zeng Q."/>
            <person name="Zolan M.E."/>
            <person name="Pukkila P.J."/>
        </authorList>
    </citation>
    <scope>NUCLEOTIDE SEQUENCE [LARGE SCALE GENOMIC DNA]</scope>
    <source>
        <strain evidence="3">Okayama-7 / 130 / ATCC MYA-4618 / FGSC 9003</strain>
    </source>
</reference>
<protein>
    <submittedName>
        <fullName evidence="2">Uncharacterized protein</fullName>
    </submittedName>
</protein>
<dbReference type="Proteomes" id="UP000001861">
    <property type="component" value="Unassembled WGS sequence"/>
</dbReference>
<dbReference type="KEGG" id="cci:CC1G_09700"/>
<dbReference type="EMBL" id="AACS02000010">
    <property type="protein sequence ID" value="EAU87603.1"/>
    <property type="molecule type" value="Genomic_DNA"/>
</dbReference>
<feature type="compositionally biased region" description="Acidic residues" evidence="1">
    <location>
        <begin position="87"/>
        <end position="100"/>
    </location>
</feature>
<name>A8NJD5_COPC7</name>
<dbReference type="GeneID" id="6010706"/>
<dbReference type="RefSeq" id="XP_001834200.1">
    <property type="nucleotide sequence ID" value="XM_001834148.2"/>
</dbReference>
<dbReference type="AlphaFoldDB" id="A8NJD5"/>